<name>A0A918XU08_9PROT</name>
<dbReference type="InterPro" id="IPR009922">
    <property type="entry name" value="DUF1457"/>
</dbReference>
<dbReference type="EMBL" id="BMZS01000008">
    <property type="protein sequence ID" value="GHD56145.1"/>
    <property type="molecule type" value="Genomic_DNA"/>
</dbReference>
<comment type="caution">
    <text evidence="1">The sequence shown here is derived from an EMBL/GenBank/DDBJ whole genome shotgun (WGS) entry which is preliminary data.</text>
</comment>
<reference evidence="1" key="1">
    <citation type="journal article" date="2014" name="Int. J. Syst. Evol. Microbiol.">
        <title>Complete genome sequence of Corynebacterium casei LMG S-19264T (=DSM 44701T), isolated from a smear-ripened cheese.</title>
        <authorList>
            <consortium name="US DOE Joint Genome Institute (JGI-PGF)"/>
            <person name="Walter F."/>
            <person name="Albersmeier A."/>
            <person name="Kalinowski J."/>
            <person name="Ruckert C."/>
        </authorList>
    </citation>
    <scope>NUCLEOTIDE SEQUENCE</scope>
    <source>
        <strain evidence="1">KCTC 42651</strain>
    </source>
</reference>
<dbReference type="Pfam" id="PF07310">
    <property type="entry name" value="PAS_5"/>
    <property type="match status" value="1"/>
</dbReference>
<keyword evidence="2" id="KW-1185">Reference proteome</keyword>
<dbReference type="AlphaFoldDB" id="A0A918XU08"/>
<reference evidence="1" key="2">
    <citation type="submission" date="2020-09" db="EMBL/GenBank/DDBJ databases">
        <authorList>
            <person name="Sun Q."/>
            <person name="Kim S."/>
        </authorList>
    </citation>
    <scope>NUCLEOTIDE SEQUENCE</scope>
    <source>
        <strain evidence="1">KCTC 42651</strain>
    </source>
</reference>
<proteinExistence type="predicted"/>
<protein>
    <recommendedName>
        <fullName evidence="3">PAS domain-containing protein</fullName>
    </recommendedName>
</protein>
<sequence length="171" mass="18787">MAAAKKYAEFQLLSADPVDIDSLPAGSPVLQLHDYWRSIAPTRALLPGRQHLDPLDIDPQVMPWVFLMDVVRRDGAPLDYRYRLVGTGNVGLVGRDATGELASAVFNRVDAPFVLDTFDLTVENAAPTYWIATVPNDVIGMVTIHRGLFPMARDGRTVDMLLCIAVPRSLA</sequence>
<dbReference type="RefSeq" id="WP_189992147.1">
    <property type="nucleotide sequence ID" value="NZ_BMZS01000008.1"/>
</dbReference>
<evidence type="ECO:0008006" key="3">
    <source>
        <dbReference type="Google" id="ProtNLM"/>
    </source>
</evidence>
<dbReference type="Proteomes" id="UP000630353">
    <property type="component" value="Unassembled WGS sequence"/>
</dbReference>
<accession>A0A918XU08</accession>
<evidence type="ECO:0000313" key="1">
    <source>
        <dbReference type="EMBL" id="GHD56145.1"/>
    </source>
</evidence>
<organism evidence="1 2">
    <name type="scientific">Thalassobaculum fulvum</name>
    <dbReference type="NCBI Taxonomy" id="1633335"/>
    <lineage>
        <taxon>Bacteria</taxon>
        <taxon>Pseudomonadati</taxon>
        <taxon>Pseudomonadota</taxon>
        <taxon>Alphaproteobacteria</taxon>
        <taxon>Rhodospirillales</taxon>
        <taxon>Thalassobaculaceae</taxon>
        <taxon>Thalassobaculum</taxon>
    </lineage>
</organism>
<gene>
    <name evidence="1" type="ORF">GCM10017083_35920</name>
</gene>
<evidence type="ECO:0000313" key="2">
    <source>
        <dbReference type="Proteomes" id="UP000630353"/>
    </source>
</evidence>